<dbReference type="AlphaFoldDB" id="G4D2P4"/>
<dbReference type="STRING" id="997350.HMPREF9129_0674"/>
<evidence type="ECO:0000313" key="1">
    <source>
        <dbReference type="EMBL" id="EGY80227.1"/>
    </source>
</evidence>
<evidence type="ECO:0000313" key="2">
    <source>
        <dbReference type="Proteomes" id="UP000003422"/>
    </source>
</evidence>
<sequence length="50" mass="5946">MLKDKKIASINGKLIRSQKVYTLSFDEKYSEHELIFLSSVFILDSMYHDY</sequence>
<accession>G4D2P4</accession>
<dbReference type="Proteomes" id="UP000003422">
    <property type="component" value="Unassembled WGS sequence"/>
</dbReference>
<comment type="caution">
    <text evidence="1">The sequence shown here is derived from an EMBL/GenBank/DDBJ whole genome shotgun (WGS) entry which is preliminary data.</text>
</comment>
<proteinExistence type="predicted"/>
<organism evidence="1 2">
    <name type="scientific">Peptoniphilus indolicus ATCC 29427</name>
    <dbReference type="NCBI Taxonomy" id="997350"/>
    <lineage>
        <taxon>Bacteria</taxon>
        <taxon>Bacillati</taxon>
        <taxon>Bacillota</taxon>
        <taxon>Tissierellia</taxon>
        <taxon>Tissierellales</taxon>
        <taxon>Peptoniphilaceae</taxon>
        <taxon>Peptoniphilus</taxon>
    </lineage>
</organism>
<dbReference type="HOGENOM" id="CLU_3120960_0_0_9"/>
<name>G4D2P4_9FIRM</name>
<protein>
    <submittedName>
        <fullName evidence="1">Uncharacterized protein</fullName>
    </submittedName>
</protein>
<reference evidence="1 2" key="1">
    <citation type="submission" date="2011-06" db="EMBL/GenBank/DDBJ databases">
        <authorList>
            <person name="Muzny D."/>
            <person name="Qin X."/>
            <person name="Deng J."/>
            <person name="Jiang H."/>
            <person name="Liu Y."/>
            <person name="Qu J."/>
            <person name="Song X.-Z."/>
            <person name="Zhang L."/>
            <person name="Thornton R."/>
            <person name="Coyle M."/>
            <person name="Francisco L."/>
            <person name="Jackson L."/>
            <person name="Javaid M."/>
            <person name="Korchina V."/>
            <person name="Kovar C."/>
            <person name="Mata R."/>
            <person name="Mathew T."/>
            <person name="Ngo R."/>
            <person name="Nguyen L."/>
            <person name="Nguyen N."/>
            <person name="Okwuonu G."/>
            <person name="Ongeri F."/>
            <person name="Pham C."/>
            <person name="Simmons D."/>
            <person name="Wilczek-Boney K."/>
            <person name="Hale W."/>
            <person name="Jakkamsetti A."/>
            <person name="Pham P."/>
            <person name="Ruth R."/>
            <person name="San Lucas F."/>
            <person name="Warren J."/>
            <person name="Zhang J."/>
            <person name="Zhao Z."/>
            <person name="Zhou C."/>
            <person name="Zhu D."/>
            <person name="Lee S."/>
            <person name="Bess C."/>
            <person name="Blankenburg K."/>
            <person name="Forbes L."/>
            <person name="Fu Q."/>
            <person name="Gubbala S."/>
            <person name="Hirani K."/>
            <person name="Jayaseelan J.C."/>
            <person name="Lara F."/>
            <person name="Munidasa M."/>
            <person name="Palculict T."/>
            <person name="Patil S."/>
            <person name="Pu L.-L."/>
            <person name="Saada N."/>
            <person name="Tang L."/>
            <person name="Weissenberger G."/>
            <person name="Zhu Y."/>
            <person name="Hemphill L."/>
            <person name="Shang Y."/>
            <person name="Youmans B."/>
            <person name="Ayvaz T."/>
            <person name="Ross M."/>
            <person name="Santibanez J."/>
            <person name="Aqrawi P."/>
            <person name="Gross S."/>
            <person name="Joshi V."/>
            <person name="Fowler G."/>
            <person name="Nazareth L."/>
            <person name="Reid J."/>
            <person name="Worley K."/>
            <person name="Petrosino J."/>
            <person name="Highlander S."/>
            <person name="Gibbs R."/>
        </authorList>
    </citation>
    <scope>NUCLEOTIDE SEQUENCE [LARGE SCALE GENOMIC DNA]</scope>
    <source>
        <strain evidence="1 2">ATCC 29427</strain>
    </source>
</reference>
<gene>
    <name evidence="1" type="ORF">HMPREF9129_0674</name>
</gene>
<keyword evidence="2" id="KW-1185">Reference proteome</keyword>
<dbReference type="EMBL" id="AGBB01000059">
    <property type="protein sequence ID" value="EGY80227.1"/>
    <property type="molecule type" value="Genomic_DNA"/>
</dbReference>